<evidence type="ECO:0000256" key="3">
    <source>
        <dbReference type="SAM" id="MobiDB-lite"/>
    </source>
</evidence>
<feature type="signal peptide" evidence="4">
    <location>
        <begin position="1"/>
        <end position="21"/>
    </location>
</feature>
<protein>
    <submittedName>
        <fullName evidence="5">ABC transporter substrate-binding protein</fullName>
    </submittedName>
</protein>
<evidence type="ECO:0000256" key="1">
    <source>
        <dbReference type="ARBA" id="ARBA00022729"/>
    </source>
</evidence>
<dbReference type="GO" id="GO:0030976">
    <property type="term" value="F:thiamine pyrophosphate binding"/>
    <property type="evidence" value="ECO:0007669"/>
    <property type="project" value="TreeGrafter"/>
</dbReference>
<keyword evidence="2" id="KW-0408">Iron</keyword>
<dbReference type="GO" id="GO:0030975">
    <property type="term" value="F:thiamine binding"/>
    <property type="evidence" value="ECO:0007669"/>
    <property type="project" value="TreeGrafter"/>
</dbReference>
<feature type="chain" id="PRO_5040919915" evidence="4">
    <location>
        <begin position="22"/>
        <end position="358"/>
    </location>
</feature>
<dbReference type="EMBL" id="JAMBOL010000004">
    <property type="protein sequence ID" value="MCM3713847.1"/>
    <property type="molecule type" value="Genomic_DNA"/>
</dbReference>
<feature type="binding site" evidence="2">
    <location>
        <position position="252"/>
    </location>
    <ligand>
        <name>Fe cation</name>
        <dbReference type="ChEBI" id="CHEBI:24875"/>
    </ligand>
</feature>
<proteinExistence type="predicted"/>
<evidence type="ECO:0000256" key="2">
    <source>
        <dbReference type="PIRSR" id="PIRSR002825-1"/>
    </source>
</evidence>
<dbReference type="RefSeq" id="WP_251222653.1">
    <property type="nucleotide sequence ID" value="NZ_JAMBOL010000004.1"/>
</dbReference>
<dbReference type="SUPFAM" id="SSF53850">
    <property type="entry name" value="Periplasmic binding protein-like II"/>
    <property type="match status" value="1"/>
</dbReference>
<dbReference type="Gene3D" id="3.40.190.10">
    <property type="entry name" value="Periplasmic binding protein-like II"/>
    <property type="match status" value="2"/>
</dbReference>
<accession>A0A9X2DR09</accession>
<dbReference type="Pfam" id="PF13343">
    <property type="entry name" value="SBP_bac_6"/>
    <property type="match status" value="1"/>
</dbReference>
<keyword evidence="1 4" id="KW-0732">Signal</keyword>
<dbReference type="PIRSF" id="PIRSF002825">
    <property type="entry name" value="CfbpA"/>
    <property type="match status" value="1"/>
</dbReference>
<dbReference type="GO" id="GO:0030288">
    <property type="term" value="C:outer membrane-bounded periplasmic space"/>
    <property type="evidence" value="ECO:0007669"/>
    <property type="project" value="TreeGrafter"/>
</dbReference>
<dbReference type="AlphaFoldDB" id="A0A9X2DR09"/>
<sequence>MKQLKGILILTIVMFVLTACAQTGQEVQSNQPEQENEASAPEDNHDASPAAEANGGDGTLTIYTAGPAGLAEQLADVFSEETGIEVDLFQGTTGDILGRLEAEESNPITDVVVLASLPPAVEYKERGLTLAYESPHAASLHDGWYDDEFHYYGFSASALGLSYNTNVVTEPPTDWSDLTAAEYSGQLAIPDPTQSGTARDFIAAFINQEGEAGWELLEQLKENGLQMEGANNPALQTVISGANSVVMAGVDYMVYSNKANGEPVDIVFPKSGTMITPRPAFILESSQNVEAAKQYIDFILSEAGQEIIAEAYLIPGRADIEAADIAVGIEDIPTLEYDWTYLEEHTQEILERFMELIR</sequence>
<dbReference type="CDD" id="cd13547">
    <property type="entry name" value="PBP2_Fbp_like_2"/>
    <property type="match status" value="1"/>
</dbReference>
<reference evidence="5" key="1">
    <citation type="submission" date="2022-05" db="EMBL/GenBank/DDBJ databases">
        <title>Comparative Genomics of Spacecraft Associated Microbes.</title>
        <authorList>
            <person name="Tran M.T."/>
            <person name="Wright A."/>
            <person name="Seuylemezian A."/>
            <person name="Eisen J."/>
            <person name="Coil D."/>
        </authorList>
    </citation>
    <scope>NUCLEOTIDE SEQUENCE</scope>
    <source>
        <strain evidence="5">214.1.1</strain>
    </source>
</reference>
<dbReference type="GO" id="GO:0015888">
    <property type="term" value="P:thiamine transport"/>
    <property type="evidence" value="ECO:0007669"/>
    <property type="project" value="TreeGrafter"/>
</dbReference>
<comment type="caution">
    <text evidence="5">The sequence shown here is derived from an EMBL/GenBank/DDBJ whole genome shotgun (WGS) entry which is preliminary data.</text>
</comment>
<evidence type="ECO:0000313" key="6">
    <source>
        <dbReference type="Proteomes" id="UP001139179"/>
    </source>
</evidence>
<dbReference type="GO" id="GO:0046872">
    <property type="term" value="F:metal ion binding"/>
    <property type="evidence" value="ECO:0007669"/>
    <property type="project" value="UniProtKB-KW"/>
</dbReference>
<dbReference type="PANTHER" id="PTHR30006:SF2">
    <property type="entry name" value="ABC TRANSPORTER SUBSTRATE-BINDING PROTEIN"/>
    <property type="match status" value="1"/>
</dbReference>
<name>A0A9X2DR09_9BACI</name>
<dbReference type="PANTHER" id="PTHR30006">
    <property type="entry name" value="THIAMINE-BINDING PERIPLASMIC PROTEIN-RELATED"/>
    <property type="match status" value="1"/>
</dbReference>
<dbReference type="InterPro" id="IPR026045">
    <property type="entry name" value="Ferric-bd"/>
</dbReference>
<evidence type="ECO:0000313" key="5">
    <source>
        <dbReference type="EMBL" id="MCM3713847.1"/>
    </source>
</evidence>
<organism evidence="5 6">
    <name type="scientific">Halalkalibacter oceani</name>
    <dbReference type="NCBI Taxonomy" id="1653776"/>
    <lineage>
        <taxon>Bacteria</taxon>
        <taxon>Bacillati</taxon>
        <taxon>Bacillota</taxon>
        <taxon>Bacilli</taxon>
        <taxon>Bacillales</taxon>
        <taxon>Bacillaceae</taxon>
        <taxon>Halalkalibacter</taxon>
    </lineage>
</organism>
<keyword evidence="6" id="KW-1185">Reference proteome</keyword>
<feature type="region of interest" description="Disordered" evidence="3">
    <location>
        <begin position="26"/>
        <end position="58"/>
    </location>
</feature>
<dbReference type="Proteomes" id="UP001139179">
    <property type="component" value="Unassembled WGS sequence"/>
</dbReference>
<evidence type="ECO:0000256" key="4">
    <source>
        <dbReference type="SAM" id="SignalP"/>
    </source>
</evidence>
<keyword evidence="2" id="KW-0479">Metal-binding</keyword>
<gene>
    <name evidence="5" type="ORF">M3202_07095</name>
</gene>
<dbReference type="PROSITE" id="PS51257">
    <property type="entry name" value="PROKAR_LIPOPROTEIN"/>
    <property type="match status" value="1"/>
</dbReference>